<reference evidence="3" key="1">
    <citation type="submission" date="2020-02" db="EMBL/GenBank/DDBJ databases">
        <authorList>
            <person name="Meier V. D."/>
        </authorList>
    </citation>
    <scope>NUCLEOTIDE SEQUENCE</scope>
    <source>
        <strain evidence="3">AVDCRST_MAG72</strain>
    </source>
</reference>
<dbReference type="InterPro" id="IPR040596">
    <property type="entry name" value="RNase_II_C_S1"/>
</dbReference>
<evidence type="ECO:0000256" key="1">
    <source>
        <dbReference type="SAM" id="MobiDB-lite"/>
    </source>
</evidence>
<dbReference type="InterPro" id="IPR012340">
    <property type="entry name" value="NA-bd_OB-fold"/>
</dbReference>
<feature type="region of interest" description="Disordered" evidence="1">
    <location>
        <begin position="479"/>
        <end position="513"/>
    </location>
</feature>
<dbReference type="PANTHER" id="PTHR23355:SF42">
    <property type="entry name" value="RIBONUCLEASE II, CHLOROPLASTIC_MITOCHONDRIAL"/>
    <property type="match status" value="1"/>
</dbReference>
<dbReference type="GO" id="GO:0000175">
    <property type="term" value="F:3'-5'-RNA exonuclease activity"/>
    <property type="evidence" value="ECO:0007669"/>
    <property type="project" value="TreeGrafter"/>
</dbReference>
<dbReference type="AlphaFoldDB" id="A0A6J4MHE9"/>
<dbReference type="EMBL" id="CADCUJ010000091">
    <property type="protein sequence ID" value="CAA9360061.1"/>
    <property type="molecule type" value="Genomic_DNA"/>
</dbReference>
<dbReference type="InterPro" id="IPR001900">
    <property type="entry name" value="RNase_II/R"/>
</dbReference>
<dbReference type="GO" id="GO:0003723">
    <property type="term" value="F:RNA binding"/>
    <property type="evidence" value="ECO:0007669"/>
    <property type="project" value="InterPro"/>
</dbReference>
<protein>
    <submittedName>
        <fullName evidence="3">3'-to-5' exoribonuclease RNase R</fullName>
    </submittedName>
</protein>
<sequence length="513" mass="54728">MLQRRVVRVAPPLAEDGARLLAEGVAALHRELGVTPVFPPEVEAEAAAAVRSPRLPEVDRTDLPFVTIDPDGARDLDQAVHLERRGTGYRVWYAIADVAAFVRPGGAVDEEAHRRGETLYGVSGKVPLHPPRLSEGACSLLPDGPRPAVLWRIDLDASGERTGVHVERALVRSRAQLSYAEVQAALDAGTAAPGLALLREVGERRSALEEERGGVSLPLPDQEVELAGDRLHLAFRSPLPVENWNAQVSLLTGTAAASLMLEGEVGVLRTLPPPDPRDVARLRRVAAALRVSWPEPLGYPEFIRVLDPARADHAAVLTASASLLRGSGYVAFAGSVPERHEHAALATTYSHVTAPLRRLVDRYGGEVCLALSAGSEVPDWVTERLPGLPATMRSTGTTAGQYERGVLDLVEAVLLHERTGEDFAAMVVDVDERDPRRGQVMLREPAVAARVEGPAPLPLGTDITVRLVEADPVRRAVRFEPTGTGTAVPVAEPPGPPGTPVGRSSSPQGRTGA</sequence>
<evidence type="ECO:0000259" key="2">
    <source>
        <dbReference type="SMART" id="SM00955"/>
    </source>
</evidence>
<accession>A0A6J4MHE9</accession>
<dbReference type="PANTHER" id="PTHR23355">
    <property type="entry name" value="RIBONUCLEASE"/>
    <property type="match status" value="1"/>
</dbReference>
<evidence type="ECO:0000313" key="3">
    <source>
        <dbReference type="EMBL" id="CAA9360061.1"/>
    </source>
</evidence>
<dbReference type="Pfam" id="PF00773">
    <property type="entry name" value="RNB"/>
    <property type="match status" value="1"/>
</dbReference>
<feature type="domain" description="RNB" evidence="2">
    <location>
        <begin position="57"/>
        <end position="374"/>
    </location>
</feature>
<dbReference type="SMART" id="SM00955">
    <property type="entry name" value="RNB"/>
    <property type="match status" value="1"/>
</dbReference>
<organism evidence="3">
    <name type="scientific">uncultured Nocardioidaceae bacterium</name>
    <dbReference type="NCBI Taxonomy" id="253824"/>
    <lineage>
        <taxon>Bacteria</taxon>
        <taxon>Bacillati</taxon>
        <taxon>Actinomycetota</taxon>
        <taxon>Actinomycetes</taxon>
        <taxon>Propionibacteriales</taxon>
        <taxon>Nocardioidaceae</taxon>
        <taxon>environmental samples</taxon>
    </lineage>
</organism>
<gene>
    <name evidence="3" type="ORF">AVDCRST_MAG72-2178</name>
</gene>
<dbReference type="SUPFAM" id="SSF50249">
    <property type="entry name" value="Nucleic acid-binding proteins"/>
    <property type="match status" value="1"/>
</dbReference>
<dbReference type="GO" id="GO:0006402">
    <property type="term" value="P:mRNA catabolic process"/>
    <property type="evidence" value="ECO:0007669"/>
    <property type="project" value="TreeGrafter"/>
</dbReference>
<dbReference type="GO" id="GO:0000932">
    <property type="term" value="C:P-body"/>
    <property type="evidence" value="ECO:0007669"/>
    <property type="project" value="TreeGrafter"/>
</dbReference>
<dbReference type="Pfam" id="PF18614">
    <property type="entry name" value="RNase_II_C_S1"/>
    <property type="match status" value="1"/>
</dbReference>
<dbReference type="InterPro" id="IPR050180">
    <property type="entry name" value="RNR_Ribonuclease"/>
</dbReference>
<proteinExistence type="predicted"/>
<name>A0A6J4MHE9_9ACTN</name>